<sequence>MAENIDDGFRLYRLLPRIINDLQWLLAPETDQEPPPDRQDVEMVHLWDPKAGPLPAGTNYGHSHGPGKDL</sequence>
<protein>
    <submittedName>
        <fullName evidence="2">Uncharacterized protein</fullName>
    </submittedName>
</protein>
<comment type="caution">
    <text evidence="2">The sequence shown here is derived from an EMBL/GenBank/DDBJ whole genome shotgun (WGS) entry which is preliminary data.</text>
</comment>
<dbReference type="EMBL" id="JAVRFD010000021">
    <property type="protein sequence ID" value="MDT0547685.1"/>
    <property type="molecule type" value="Genomic_DNA"/>
</dbReference>
<organism evidence="2 3">
    <name type="scientific">Streptomyces lonegramiae</name>
    <dbReference type="NCBI Taxonomy" id="3075524"/>
    <lineage>
        <taxon>Bacteria</taxon>
        <taxon>Bacillati</taxon>
        <taxon>Actinomycetota</taxon>
        <taxon>Actinomycetes</taxon>
        <taxon>Kitasatosporales</taxon>
        <taxon>Streptomycetaceae</taxon>
        <taxon>Streptomyces</taxon>
    </lineage>
</organism>
<gene>
    <name evidence="2" type="ORF">RND15_34085</name>
</gene>
<accession>A0ABU2XP29</accession>
<evidence type="ECO:0000313" key="3">
    <source>
        <dbReference type="Proteomes" id="UP001180754"/>
    </source>
</evidence>
<dbReference type="Proteomes" id="UP001180754">
    <property type="component" value="Unassembled WGS sequence"/>
</dbReference>
<feature type="region of interest" description="Disordered" evidence="1">
    <location>
        <begin position="48"/>
        <end position="70"/>
    </location>
</feature>
<reference evidence="2" key="1">
    <citation type="submission" date="2024-05" db="EMBL/GenBank/DDBJ databases">
        <title>30 novel species of actinomycetes from the DSMZ collection.</title>
        <authorList>
            <person name="Nouioui I."/>
        </authorList>
    </citation>
    <scope>NUCLEOTIDE SEQUENCE</scope>
    <source>
        <strain evidence="2">DSM 41529</strain>
    </source>
</reference>
<evidence type="ECO:0000313" key="2">
    <source>
        <dbReference type="EMBL" id="MDT0547685.1"/>
    </source>
</evidence>
<keyword evidence="3" id="KW-1185">Reference proteome</keyword>
<name>A0ABU2XP29_9ACTN</name>
<evidence type="ECO:0000256" key="1">
    <source>
        <dbReference type="SAM" id="MobiDB-lite"/>
    </source>
</evidence>
<proteinExistence type="predicted"/>
<dbReference type="RefSeq" id="WP_311728208.1">
    <property type="nucleotide sequence ID" value="NZ_JAVRFD010000021.1"/>
</dbReference>